<dbReference type="Gene3D" id="3.40.5.90">
    <property type="entry name" value="CDGSH iron-sulfur domain, mitoNEET-type"/>
    <property type="match status" value="1"/>
</dbReference>
<comment type="caution">
    <text evidence="11">The sequence shown here is derived from an EMBL/GenBank/DDBJ whole genome shotgun (WGS) entry which is preliminary data.</text>
</comment>
<dbReference type="InterPro" id="IPR019610">
    <property type="entry name" value="FeS-contain_mitoNEET_N"/>
</dbReference>
<dbReference type="GO" id="GO:0046872">
    <property type="term" value="F:metal ion binding"/>
    <property type="evidence" value="ECO:0007669"/>
    <property type="project" value="UniProtKB-UniRule"/>
</dbReference>
<feature type="transmembrane region" description="Helical" evidence="9">
    <location>
        <begin position="37"/>
        <end position="58"/>
    </location>
</feature>
<dbReference type="FunFam" id="3.40.5.90:FF:000001">
    <property type="entry name" value="CDGSH iron-sulfur domain-containing protein 1"/>
    <property type="match status" value="1"/>
</dbReference>
<keyword evidence="5 9" id="KW-1133">Transmembrane helix</keyword>
<evidence type="ECO:0000256" key="9">
    <source>
        <dbReference type="RuleBase" id="RU369084"/>
    </source>
</evidence>
<feature type="domain" description="Iron-binding zinc finger CDGSH type" evidence="10">
    <location>
        <begin position="81"/>
        <end position="119"/>
    </location>
</feature>
<accession>A0A433SWY8</accession>
<dbReference type="STRING" id="188477.A0A433SWY8"/>
<evidence type="ECO:0000256" key="1">
    <source>
        <dbReference type="ARBA" id="ARBA00004167"/>
    </source>
</evidence>
<dbReference type="InterPro" id="IPR045131">
    <property type="entry name" value="CISD1/2"/>
</dbReference>
<dbReference type="Pfam" id="PF10660">
    <property type="entry name" value="MitoNEET_N"/>
    <property type="match status" value="1"/>
</dbReference>
<evidence type="ECO:0000256" key="4">
    <source>
        <dbReference type="ARBA" id="ARBA00022723"/>
    </source>
</evidence>
<reference evidence="11 12" key="1">
    <citation type="submission" date="2019-01" db="EMBL/GenBank/DDBJ databases">
        <title>A draft genome assembly of the solar-powered sea slug Elysia chlorotica.</title>
        <authorList>
            <person name="Cai H."/>
            <person name="Li Q."/>
            <person name="Fang X."/>
            <person name="Li J."/>
            <person name="Curtis N.E."/>
            <person name="Altenburger A."/>
            <person name="Shibata T."/>
            <person name="Feng M."/>
            <person name="Maeda T."/>
            <person name="Schwartz J.A."/>
            <person name="Shigenobu S."/>
            <person name="Lundholm N."/>
            <person name="Nishiyama T."/>
            <person name="Yang H."/>
            <person name="Hasebe M."/>
            <person name="Li S."/>
            <person name="Pierce S.K."/>
            <person name="Wang J."/>
        </authorList>
    </citation>
    <scope>NUCLEOTIDE SEQUENCE [LARGE SCALE GENOMIC DNA]</scope>
    <source>
        <strain evidence="11">EC2010</strain>
        <tissue evidence="11">Whole organism of an adult</tissue>
    </source>
</reference>
<protein>
    <recommendedName>
        <fullName evidence="9">CDGSH iron-sulfur domain-containing protein 2 homologue</fullName>
    </recommendedName>
</protein>
<proteinExistence type="inferred from homology"/>
<keyword evidence="7 9" id="KW-0411">Iron-sulfur</keyword>
<evidence type="ECO:0000256" key="5">
    <source>
        <dbReference type="ARBA" id="ARBA00022989"/>
    </source>
</evidence>
<dbReference type="InterPro" id="IPR018967">
    <property type="entry name" value="FeS-contain_CDGSH-typ"/>
</dbReference>
<evidence type="ECO:0000313" key="12">
    <source>
        <dbReference type="Proteomes" id="UP000271974"/>
    </source>
</evidence>
<comment type="similarity">
    <text evidence="9">Belongs to the CISD protein family. CISD2 subfamily.</text>
</comment>
<dbReference type="EMBL" id="RQTK01000901">
    <property type="protein sequence ID" value="RUS73779.1"/>
    <property type="molecule type" value="Genomic_DNA"/>
</dbReference>
<keyword evidence="2 9" id="KW-0812">Transmembrane</keyword>
<evidence type="ECO:0000256" key="2">
    <source>
        <dbReference type="ARBA" id="ARBA00022692"/>
    </source>
</evidence>
<sequence length="136" mass="15427">MMETVHIFVKSSLPKYLRSLNVPKSFAGFANLSGEDWLNLCPLFFCTAVFVMAVYRIFLGGSRRKNKLPKVNQSLMKEDSKVVTQMDIEDIGDKIAFCRCWRSKKFPLCDGAHNRHNAESGDNVGPLLLRRAEGEK</sequence>
<dbReference type="SMART" id="SM00704">
    <property type="entry name" value="ZnF_CDGSH"/>
    <property type="match status" value="1"/>
</dbReference>
<organism evidence="11 12">
    <name type="scientific">Elysia chlorotica</name>
    <name type="common">Eastern emerald elysia</name>
    <name type="synonym">Sea slug</name>
    <dbReference type="NCBI Taxonomy" id="188477"/>
    <lineage>
        <taxon>Eukaryota</taxon>
        <taxon>Metazoa</taxon>
        <taxon>Spiralia</taxon>
        <taxon>Lophotrochozoa</taxon>
        <taxon>Mollusca</taxon>
        <taxon>Gastropoda</taxon>
        <taxon>Heterobranchia</taxon>
        <taxon>Euthyneura</taxon>
        <taxon>Panpulmonata</taxon>
        <taxon>Sacoglossa</taxon>
        <taxon>Placobranchoidea</taxon>
        <taxon>Plakobranchidae</taxon>
        <taxon>Elysia</taxon>
    </lineage>
</organism>
<keyword evidence="8 9" id="KW-0472">Membrane</keyword>
<evidence type="ECO:0000256" key="6">
    <source>
        <dbReference type="ARBA" id="ARBA00023004"/>
    </source>
</evidence>
<keyword evidence="9" id="KW-0256">Endoplasmic reticulum</keyword>
<dbReference type="PANTHER" id="PTHR13680:SF5">
    <property type="entry name" value="CDGSH IRON-SULFUR DOMAIN-CONTAINING PROTEIN 1"/>
    <property type="match status" value="1"/>
</dbReference>
<dbReference type="GO" id="GO:0005789">
    <property type="term" value="C:endoplasmic reticulum membrane"/>
    <property type="evidence" value="ECO:0007669"/>
    <property type="project" value="UniProtKB-SubCell"/>
</dbReference>
<evidence type="ECO:0000256" key="3">
    <source>
        <dbReference type="ARBA" id="ARBA00022714"/>
    </source>
</evidence>
<evidence type="ECO:0000256" key="8">
    <source>
        <dbReference type="ARBA" id="ARBA00023136"/>
    </source>
</evidence>
<evidence type="ECO:0000259" key="10">
    <source>
        <dbReference type="SMART" id="SM00704"/>
    </source>
</evidence>
<dbReference type="PANTHER" id="PTHR13680">
    <property type="entry name" value="CDGSH IRON-SULFUR DOMAIN-CONTAINING PROTEIN 1"/>
    <property type="match status" value="1"/>
</dbReference>
<keyword evidence="12" id="KW-1185">Reference proteome</keyword>
<comment type="subcellular location">
    <subcellularLocation>
        <location evidence="9">Endoplasmic reticulum membrane</location>
        <topology evidence="9">Single-pass membrane protein</topology>
    </subcellularLocation>
    <subcellularLocation>
        <location evidence="1">Membrane</location>
        <topology evidence="1">Single-pass membrane protein</topology>
    </subcellularLocation>
</comment>
<dbReference type="Pfam" id="PF09360">
    <property type="entry name" value="zf-CDGSH"/>
    <property type="match status" value="1"/>
</dbReference>
<dbReference type="GO" id="GO:0005741">
    <property type="term" value="C:mitochondrial outer membrane"/>
    <property type="evidence" value="ECO:0007669"/>
    <property type="project" value="TreeGrafter"/>
</dbReference>
<dbReference type="Proteomes" id="UP000271974">
    <property type="component" value="Unassembled WGS sequence"/>
</dbReference>
<keyword evidence="6 9" id="KW-0408">Iron</keyword>
<dbReference type="OrthoDB" id="449252at2759"/>
<dbReference type="GO" id="GO:0051537">
    <property type="term" value="F:2 iron, 2 sulfur cluster binding"/>
    <property type="evidence" value="ECO:0007669"/>
    <property type="project" value="UniProtKB-UniRule"/>
</dbReference>
<evidence type="ECO:0000313" key="11">
    <source>
        <dbReference type="EMBL" id="RUS73779.1"/>
    </source>
</evidence>
<gene>
    <name evidence="11" type="ORF">EGW08_018459</name>
</gene>
<evidence type="ECO:0000256" key="7">
    <source>
        <dbReference type="ARBA" id="ARBA00023014"/>
    </source>
</evidence>
<name>A0A433SWY8_ELYCH</name>
<dbReference type="GO" id="GO:0010506">
    <property type="term" value="P:regulation of autophagy"/>
    <property type="evidence" value="ECO:0007669"/>
    <property type="project" value="UniProtKB-UniRule"/>
</dbReference>
<dbReference type="AlphaFoldDB" id="A0A433SWY8"/>
<dbReference type="InterPro" id="IPR042216">
    <property type="entry name" value="MitoNEET_CISD"/>
</dbReference>
<keyword evidence="4 9" id="KW-0479">Metal-binding</keyword>
<comment type="cofactor">
    <cofactor evidence="9">
        <name>[2Fe-2S] cluster</name>
        <dbReference type="ChEBI" id="CHEBI:190135"/>
    </cofactor>
    <text evidence="9">Binds 1 [2Fe-2S] cluster.</text>
</comment>
<keyword evidence="3 9" id="KW-0001">2Fe-2S</keyword>